<evidence type="ECO:0000256" key="2">
    <source>
        <dbReference type="ARBA" id="ARBA00022553"/>
    </source>
</evidence>
<dbReference type="PROSITE" id="PS01162">
    <property type="entry name" value="QOR_ZETA_CRYSTAL"/>
    <property type="match status" value="1"/>
</dbReference>
<proteinExistence type="predicted"/>
<dbReference type="InterPro" id="IPR036736">
    <property type="entry name" value="ACP-like_sf"/>
</dbReference>
<dbReference type="SUPFAM" id="SSF51735">
    <property type="entry name" value="NAD(P)-binding Rossmann-fold domains"/>
    <property type="match status" value="3"/>
</dbReference>
<dbReference type="InterPro" id="IPR042104">
    <property type="entry name" value="PKS_dehydratase_sf"/>
</dbReference>
<evidence type="ECO:0000256" key="4">
    <source>
        <dbReference type="ARBA" id="ARBA00022857"/>
    </source>
</evidence>
<dbReference type="Gene3D" id="3.90.180.10">
    <property type="entry name" value="Medium-chain alcohol dehydrogenases, catalytic domain"/>
    <property type="match status" value="1"/>
</dbReference>
<dbReference type="Proteomes" id="UP000584374">
    <property type="component" value="Unassembled WGS sequence"/>
</dbReference>
<dbReference type="InterPro" id="IPR002364">
    <property type="entry name" value="Quin_OxRdtase/zeta-crystal_CS"/>
</dbReference>
<dbReference type="InterPro" id="IPR049551">
    <property type="entry name" value="PKS_DH_C"/>
</dbReference>
<accession>A0A840QIB0</accession>
<dbReference type="PROSITE" id="PS50075">
    <property type="entry name" value="CARRIER"/>
    <property type="match status" value="1"/>
</dbReference>
<dbReference type="InterPro" id="IPR013968">
    <property type="entry name" value="PKS_KR"/>
</dbReference>
<dbReference type="InterPro" id="IPR014031">
    <property type="entry name" value="Ketoacyl_synth_C"/>
</dbReference>
<dbReference type="SMART" id="SM00822">
    <property type="entry name" value="PKS_KR"/>
    <property type="match status" value="1"/>
</dbReference>
<evidence type="ECO:0000313" key="11">
    <source>
        <dbReference type="EMBL" id="MBB5160021.1"/>
    </source>
</evidence>
<dbReference type="SMART" id="SM00827">
    <property type="entry name" value="PKS_AT"/>
    <property type="match status" value="1"/>
</dbReference>
<dbReference type="Pfam" id="PF08242">
    <property type="entry name" value="Methyltransf_12"/>
    <property type="match status" value="1"/>
</dbReference>
<dbReference type="SMART" id="SM00825">
    <property type="entry name" value="PKS_KS"/>
    <property type="match status" value="1"/>
</dbReference>
<dbReference type="SUPFAM" id="SSF53901">
    <property type="entry name" value="Thiolase-like"/>
    <property type="match status" value="1"/>
</dbReference>
<dbReference type="InterPro" id="IPR009081">
    <property type="entry name" value="PP-bd_ACP"/>
</dbReference>
<gene>
    <name evidence="11" type="ORF">BJ970_007622</name>
</gene>
<dbReference type="RefSeq" id="WP_184733163.1">
    <property type="nucleotide sequence ID" value="NZ_JACHIW010000004.1"/>
</dbReference>
<dbReference type="Gene3D" id="3.40.366.10">
    <property type="entry name" value="Malonyl-Coenzyme A Acyl Carrier Protein, domain 2"/>
    <property type="match status" value="1"/>
</dbReference>
<dbReference type="InterPro" id="IPR001227">
    <property type="entry name" value="Ac_transferase_dom_sf"/>
</dbReference>
<dbReference type="SUPFAM" id="SSF53335">
    <property type="entry name" value="S-adenosyl-L-methionine-dependent methyltransferases"/>
    <property type="match status" value="1"/>
</dbReference>
<keyword evidence="6" id="KW-0012">Acyltransferase</keyword>
<dbReference type="InterPro" id="IPR029063">
    <property type="entry name" value="SAM-dependent_MTases_sf"/>
</dbReference>
<dbReference type="InterPro" id="IPR020807">
    <property type="entry name" value="PKS_DH"/>
</dbReference>
<evidence type="ECO:0000313" key="12">
    <source>
        <dbReference type="Proteomes" id="UP000584374"/>
    </source>
</evidence>
<dbReference type="SUPFAM" id="SSF52151">
    <property type="entry name" value="FabD/lysophospholipase-like"/>
    <property type="match status" value="1"/>
</dbReference>
<evidence type="ECO:0000259" key="9">
    <source>
        <dbReference type="PROSITE" id="PS52004"/>
    </source>
</evidence>
<dbReference type="GO" id="GO:0032259">
    <property type="term" value="P:methylation"/>
    <property type="evidence" value="ECO:0007669"/>
    <property type="project" value="UniProtKB-KW"/>
</dbReference>
<dbReference type="InterPro" id="IPR014030">
    <property type="entry name" value="Ketoacyl_synth_N"/>
</dbReference>
<dbReference type="Pfam" id="PF16197">
    <property type="entry name" value="KAsynt_C_assoc"/>
    <property type="match status" value="1"/>
</dbReference>
<dbReference type="Pfam" id="PF08240">
    <property type="entry name" value="ADH_N"/>
    <property type="match status" value="1"/>
</dbReference>
<name>A0A840QIB0_9PSEU</name>
<feature type="domain" description="PKS/mFAS DH" evidence="10">
    <location>
        <begin position="895"/>
        <end position="1180"/>
    </location>
</feature>
<feature type="active site" description="Proton acceptor; for dehydratase activity" evidence="7">
    <location>
        <position position="930"/>
    </location>
</feature>
<dbReference type="CDD" id="cd00833">
    <property type="entry name" value="PKS"/>
    <property type="match status" value="1"/>
</dbReference>
<dbReference type="InterPro" id="IPR032821">
    <property type="entry name" value="PKS_assoc"/>
</dbReference>
<evidence type="ECO:0000259" key="8">
    <source>
        <dbReference type="PROSITE" id="PS50075"/>
    </source>
</evidence>
<dbReference type="Pfam" id="PF00550">
    <property type="entry name" value="PP-binding"/>
    <property type="match status" value="1"/>
</dbReference>
<reference evidence="11 12" key="1">
    <citation type="submission" date="2020-08" db="EMBL/GenBank/DDBJ databases">
        <title>Sequencing the genomes of 1000 actinobacteria strains.</title>
        <authorList>
            <person name="Klenk H.-P."/>
        </authorList>
    </citation>
    <scope>NUCLEOTIDE SEQUENCE [LARGE SCALE GENOMIC DNA]</scope>
    <source>
        <strain evidence="11 12">DSM 45584</strain>
    </source>
</reference>
<evidence type="ECO:0000259" key="10">
    <source>
        <dbReference type="PROSITE" id="PS52019"/>
    </source>
</evidence>
<dbReference type="InterPro" id="IPR011032">
    <property type="entry name" value="GroES-like_sf"/>
</dbReference>
<dbReference type="GO" id="GO:0006633">
    <property type="term" value="P:fatty acid biosynthetic process"/>
    <property type="evidence" value="ECO:0007669"/>
    <property type="project" value="InterPro"/>
</dbReference>
<dbReference type="Gene3D" id="3.40.50.720">
    <property type="entry name" value="NAD(P)-binding Rossmann-like Domain"/>
    <property type="match status" value="3"/>
</dbReference>
<dbReference type="GO" id="GO:0008168">
    <property type="term" value="F:methyltransferase activity"/>
    <property type="evidence" value="ECO:0007669"/>
    <property type="project" value="UniProtKB-KW"/>
</dbReference>
<dbReference type="InterPro" id="IPR049900">
    <property type="entry name" value="PKS_mFAS_DH"/>
</dbReference>
<dbReference type="GO" id="GO:0004315">
    <property type="term" value="F:3-oxoacyl-[acyl-carrier-protein] synthase activity"/>
    <property type="evidence" value="ECO:0007669"/>
    <property type="project" value="InterPro"/>
</dbReference>
<dbReference type="InterPro" id="IPR013154">
    <property type="entry name" value="ADH-like_N"/>
</dbReference>
<keyword evidence="11" id="KW-0830">Ubiquinone</keyword>
<dbReference type="FunFam" id="3.40.366.10:FF:000002">
    <property type="entry name" value="Probable polyketide synthase 2"/>
    <property type="match status" value="1"/>
</dbReference>
<dbReference type="SMART" id="SM00826">
    <property type="entry name" value="PKS_DH"/>
    <property type="match status" value="1"/>
</dbReference>
<evidence type="ECO:0000256" key="1">
    <source>
        <dbReference type="ARBA" id="ARBA00022450"/>
    </source>
</evidence>
<keyword evidence="2" id="KW-0597">Phosphoprotein</keyword>
<feature type="domain" description="Carrier" evidence="8">
    <location>
        <begin position="2432"/>
        <end position="2508"/>
    </location>
</feature>
<dbReference type="PROSITE" id="PS52004">
    <property type="entry name" value="KS3_2"/>
    <property type="match status" value="1"/>
</dbReference>
<dbReference type="SUPFAM" id="SSF55048">
    <property type="entry name" value="Probable ACP-binding domain of malonyl-CoA ACP transacylase"/>
    <property type="match status" value="1"/>
</dbReference>
<dbReference type="Pfam" id="PF00698">
    <property type="entry name" value="Acyl_transf_1"/>
    <property type="match status" value="1"/>
</dbReference>
<dbReference type="Pfam" id="PF21089">
    <property type="entry name" value="PKS_DH_N"/>
    <property type="match status" value="1"/>
</dbReference>
<keyword evidence="5" id="KW-0511">Multifunctional enzyme</keyword>
<protein>
    <submittedName>
        <fullName evidence="11">Acyl transferase domain-containing protein/NADPH:quinone reductase-like Zn-dependent oxidoreductase/ubiquinone/menaquinone biosynthesis C-methylase UbiE/acyl carrier protein</fullName>
    </submittedName>
</protein>
<dbReference type="EMBL" id="JACHIW010000004">
    <property type="protein sequence ID" value="MBB5160021.1"/>
    <property type="molecule type" value="Genomic_DNA"/>
</dbReference>
<dbReference type="Gene3D" id="3.40.47.10">
    <property type="match status" value="1"/>
</dbReference>
<dbReference type="Pfam" id="PF02801">
    <property type="entry name" value="Ketoacyl-synt_C"/>
    <property type="match status" value="1"/>
</dbReference>
<dbReference type="InterPro" id="IPR016039">
    <property type="entry name" value="Thiolase-like"/>
</dbReference>
<dbReference type="InterPro" id="IPR049552">
    <property type="entry name" value="PKS_DH_N"/>
</dbReference>
<dbReference type="GO" id="GO:0004312">
    <property type="term" value="F:fatty acid synthase activity"/>
    <property type="evidence" value="ECO:0007669"/>
    <property type="project" value="TreeGrafter"/>
</dbReference>
<dbReference type="InterPro" id="IPR050091">
    <property type="entry name" value="PKS_NRPS_Biosynth_Enz"/>
</dbReference>
<dbReference type="InterPro" id="IPR057326">
    <property type="entry name" value="KR_dom"/>
</dbReference>
<organism evidence="11 12">
    <name type="scientific">Saccharopolyspora phatthalungensis</name>
    <dbReference type="NCBI Taxonomy" id="664693"/>
    <lineage>
        <taxon>Bacteria</taxon>
        <taxon>Bacillati</taxon>
        <taxon>Actinomycetota</taxon>
        <taxon>Actinomycetes</taxon>
        <taxon>Pseudonocardiales</taxon>
        <taxon>Pseudonocardiaceae</taxon>
        <taxon>Saccharopolyspora</taxon>
    </lineage>
</organism>
<dbReference type="SMART" id="SM00829">
    <property type="entry name" value="PKS_ER"/>
    <property type="match status" value="1"/>
</dbReference>
<dbReference type="PANTHER" id="PTHR43775">
    <property type="entry name" value="FATTY ACID SYNTHASE"/>
    <property type="match status" value="1"/>
</dbReference>
<dbReference type="FunFam" id="3.40.50.720:FF:000209">
    <property type="entry name" value="Polyketide synthase Pks12"/>
    <property type="match status" value="1"/>
</dbReference>
<dbReference type="Gene3D" id="3.30.70.3290">
    <property type="match status" value="1"/>
</dbReference>
<feature type="region of interest" description="N-terminal hotdog fold" evidence="7">
    <location>
        <begin position="895"/>
        <end position="1018"/>
    </location>
</feature>
<evidence type="ECO:0000256" key="7">
    <source>
        <dbReference type="PROSITE-ProRule" id="PRU01363"/>
    </source>
</evidence>
<evidence type="ECO:0000256" key="6">
    <source>
        <dbReference type="ARBA" id="ARBA00023315"/>
    </source>
</evidence>
<sequence length="2527" mass="273614">MTKPDDYAGEPVAVIGIGCRLPGGVTDGESLWKLLEGQVDAIGPIPQDRWDVERYYAASSQQPGRMNAREGGFLDEVDTFDAAFFGISGRIAEQMDPQQRLLLEVCWEAFEDGGVSPHGLAGSRTGVFMGGCSQDYGALQGEPSQIEGLGPHSATGTFMSIISNRLSYTFDLRGPSMTIDTACSSSLAAVHLACQSLQNGESDLALAGGVNLMLTPQFAIALSQASMLSPDGRSKAFDAAANGYVRGEGAGVVLLKPLSKALLDRDRIYAVIRGSAVNQDGRTQGITVPSGASQEANFRAALSRARVAAQDIGYVEAHGTGTPVGDPIEANALGRVLSDKRESDRVAFVGSIKTNIGHLEAGAGIAGLIKAVLSVYKRQIPGNLHFQAPNPEIDFDRWGMEVPTSTRAWPEYFDRAIASVNSFGFGGTNANVVLEEPPSAQLTVDEQAEPRPAVLALSAGSAQALTQLAENYASWLEAEPVDLEQLGANLALRRSHHAHRLAVIASDAADAATKLRGFATGELTPGAISGGTKPGGTGKLAFLFNGQGPQWFAMGRTLLNTSEVFRAKIMECDQVARKYIDWSIYDELLAPDESSSKVNDTYCLQPTMFSVQVALAELWKSWGIVPDGVAGHSMGEIAAAHVSGALDLDAALKVICRRAAIQEKADPTGAMMFVALNKDDAQKLCAEHPDQLWVSAENGPVASTLSGRRDLIEELEVKLRGQGVFARVLRVNCACHSPDMEPLREELLRDLDGVTGGDTAVPMYSTVTGARIEGHELATSYWWNNFRQPVLFAPAIRAMLADGFDGFVELSPHPVLANSLKEILAAEGTDAQVVSSLARKKDDWECFLEAFGTLAVRRDVAWERRYPTSAPVLDLPKNPWIRETYWNESETSRQYRAGGQAHPMLKRVDAVRPTWEIRWDDHRLTWVKEHDVLGSVIVPGASYVEAALAAARELTGENCALEYLEFERACVLDADEQQVTRLELDPVQGTFEFHHRPVRKDGWRRASRGRFYRTPQDSVVRVFDVDAIRERCATVHKPLDVYGVFREKGYSYGPAFCGISKLHMGDGEALARIQAPRVLKKSLDGYLLHPAVLDACFQSAILHPSQDRPGELLPFSYLPTGIDNVRIHDELSLPLWCYTLVRKLDASGLRIEIYVLDEQGRVVAEYAGLHGKVVPRPEADAADRIDSHFYRTMWQPDRHTVAAHGPLPTAFTLNHETLLSELEPVSRELSQRVARPAETAGYQADVHGLCAAYVVGALRKFGRELTIGESFKVEDFAALLPSFSRAFTRFLRFLVEDGVLSEQDGVFQVVSTLDTDPEGQWSEALSRHPSRVWELLLVRRTGEHLHEVLTGDADPLTLLFPAGAAEGVGPIYETSPVSRFYNLLAKEAIERLVRTADPRRTLRVLEVGGGTGGLTATVLPVLPADRCEYTFTDVSPAFTQSASELFQDYDFVEYRTLDIENDPLDQGIEEGSYDLVLAADVVHATADLKKTLSYLQSTLAPGGVLALIEAEPGNRWLDLTFGLTQGWWSFRDLNLRAEGPLLKPAEWENLLRSIDYDDVVALVDPEREGAGGQSVVLGRAPESVLLPEEEPASAPDQPRWFGDWVIFADSSGLGADIASRIEKRGGRAVLVHPDGQSGAGVTVRSGQAADHDRLFESIEPEGIIYLWKPAADDADGTELERAIEEGCVGVASVVQALVRKAPDEWPRLYVLTRGAHPLHNDTVRIEGAPAWGLGLVAGLEMPQTQWTMIDLDADPTPGEADAVWAQLCRQDFEREIAVRDGLSFTRRVARVNADAVHPPVVARDLPAETGFALKMATPGPLDELNYVAARRIEPAAGQVEVEVVASGLNFLDVMTALGQVPPLESAHELRFGAECAGIVRRVGDGVTDVAVGDAVVAVSSAQGTLGSFITLDANCVAGKPEQLTFEEAASVPIVFLTAWYGLHKLARLEAGERVLIHSAAGGTGLAALQVARMTGAEVLATAGSPEKRALLRSLGVQHVMDSRSPGFAEEVMAATDGAGVDVVLSSSGGDSSARSIACLAPYGRFVEIGKADFMNDSKLGLRPFLRNLAYFSFDLRQTLVDRPKLVRAELEQLLEFFAEGKLRPLPYRVYHPSQIQSAFRQMAAAKHIGKLVVAMDQRDFPVAVPESARVAPEGTWLITGGLGGVGLAMAESLVQAGVRHLALVGRSTTHDEKVLARVDDLRAQGAEVLVESVDVTSRTQVEGLLNKIGDSFPPLRGVLHCAMVLDDALLSDLDEKRFANALRVKVLGAWNLHELTRDLPLDAFVLFSSATSFIGNVGQANYGAANAFLDHLAAVRRADGLPALSVNWGAVSDAGYVASHEDVQRFVAATGMRGFTAKQAFEAMTTLSTGALPQAGVLPMDWPKFFRHHGLEQETSPRYETLFNDRLGGSDEGGDSAATSLRQQLRSHEAAERVEILTDRLKVRVATVLGIPLDALDTGMPLMDYLDSLLAVEISSWLERELGVKVTIMELMKGPSIAQLTDQLLDQMSGVDEAMAVSGVGSGTAGE</sequence>
<evidence type="ECO:0000256" key="5">
    <source>
        <dbReference type="ARBA" id="ARBA00023268"/>
    </source>
</evidence>
<keyword evidence="11" id="KW-0489">Methyltransferase</keyword>
<dbReference type="Pfam" id="PF14765">
    <property type="entry name" value="PS-DH"/>
    <property type="match status" value="1"/>
</dbReference>
<dbReference type="Pfam" id="PF08659">
    <property type="entry name" value="KR"/>
    <property type="match status" value="1"/>
</dbReference>
<keyword evidence="4" id="KW-0521">NADP</keyword>
<feature type="region of interest" description="C-terminal hotdog fold" evidence="7">
    <location>
        <begin position="1033"/>
        <end position="1180"/>
    </location>
</feature>
<dbReference type="InterPro" id="IPR020806">
    <property type="entry name" value="PKS_PP-bd"/>
</dbReference>
<dbReference type="InterPro" id="IPR014043">
    <property type="entry name" value="Acyl_transferase_dom"/>
</dbReference>
<feature type="domain" description="Ketosynthase family 3 (KS3)" evidence="9">
    <location>
        <begin position="9"/>
        <end position="436"/>
    </location>
</feature>
<dbReference type="FunFam" id="3.40.47.10:FF:000019">
    <property type="entry name" value="Polyketide synthase type I"/>
    <property type="match status" value="1"/>
</dbReference>
<dbReference type="GO" id="GO:0016491">
    <property type="term" value="F:oxidoreductase activity"/>
    <property type="evidence" value="ECO:0007669"/>
    <property type="project" value="InterPro"/>
</dbReference>
<evidence type="ECO:0000256" key="3">
    <source>
        <dbReference type="ARBA" id="ARBA00022679"/>
    </source>
</evidence>
<dbReference type="PROSITE" id="PS00606">
    <property type="entry name" value="KS3_1"/>
    <property type="match status" value="1"/>
</dbReference>
<dbReference type="InterPro" id="IPR016036">
    <property type="entry name" value="Malonyl_transacylase_ACP-bd"/>
</dbReference>
<dbReference type="SUPFAM" id="SSF47336">
    <property type="entry name" value="ACP-like"/>
    <property type="match status" value="1"/>
</dbReference>
<dbReference type="InterPro" id="IPR018201">
    <property type="entry name" value="Ketoacyl_synth_AS"/>
</dbReference>
<dbReference type="Gene3D" id="3.10.129.110">
    <property type="entry name" value="Polyketide synthase dehydratase"/>
    <property type="match status" value="1"/>
</dbReference>
<dbReference type="PANTHER" id="PTHR43775:SF37">
    <property type="entry name" value="SI:DKEY-61P9.11"/>
    <property type="match status" value="1"/>
</dbReference>
<dbReference type="InterPro" id="IPR020841">
    <property type="entry name" value="PKS_Beta-ketoAc_synthase_dom"/>
</dbReference>
<dbReference type="InterPro" id="IPR036291">
    <property type="entry name" value="NAD(P)-bd_dom_sf"/>
</dbReference>
<dbReference type="InterPro" id="IPR016035">
    <property type="entry name" value="Acyl_Trfase/lysoPLipase"/>
</dbReference>
<dbReference type="SMART" id="SM00823">
    <property type="entry name" value="PKS_PP"/>
    <property type="match status" value="1"/>
</dbReference>
<dbReference type="SUPFAM" id="SSF50129">
    <property type="entry name" value="GroES-like"/>
    <property type="match status" value="1"/>
</dbReference>
<dbReference type="GO" id="GO:0008270">
    <property type="term" value="F:zinc ion binding"/>
    <property type="evidence" value="ECO:0007669"/>
    <property type="project" value="InterPro"/>
</dbReference>
<dbReference type="GO" id="GO:0031177">
    <property type="term" value="F:phosphopantetheine binding"/>
    <property type="evidence" value="ECO:0007669"/>
    <property type="project" value="InterPro"/>
</dbReference>
<dbReference type="InterPro" id="IPR020843">
    <property type="entry name" value="ER"/>
</dbReference>
<dbReference type="Gene3D" id="1.10.1200.10">
    <property type="entry name" value="ACP-like"/>
    <property type="match status" value="1"/>
</dbReference>
<dbReference type="CDD" id="cd05195">
    <property type="entry name" value="enoyl_red"/>
    <property type="match status" value="1"/>
</dbReference>
<dbReference type="Pfam" id="PF00109">
    <property type="entry name" value="ketoacyl-synt"/>
    <property type="match status" value="1"/>
</dbReference>
<keyword evidence="1" id="KW-0596">Phosphopantetheine</keyword>
<keyword evidence="12" id="KW-1185">Reference proteome</keyword>
<feature type="active site" description="Proton donor; for dehydratase activity" evidence="7">
    <location>
        <position position="1094"/>
    </location>
</feature>
<dbReference type="InterPro" id="IPR013217">
    <property type="entry name" value="Methyltransf_12"/>
</dbReference>
<keyword evidence="3 11" id="KW-0808">Transferase</keyword>
<dbReference type="PROSITE" id="PS52019">
    <property type="entry name" value="PKS_MFAS_DH"/>
    <property type="match status" value="1"/>
</dbReference>
<dbReference type="Pfam" id="PF13602">
    <property type="entry name" value="ADH_zinc_N_2"/>
    <property type="match status" value="1"/>
</dbReference>
<dbReference type="Gene3D" id="3.40.50.150">
    <property type="entry name" value="Vaccinia Virus protein VP39"/>
    <property type="match status" value="1"/>
</dbReference>
<comment type="caution">
    <text evidence="11">The sequence shown here is derived from an EMBL/GenBank/DDBJ whole genome shotgun (WGS) entry which is preliminary data.</text>
</comment>